<dbReference type="Proteomes" id="UP000199365">
    <property type="component" value="Unassembled WGS sequence"/>
</dbReference>
<evidence type="ECO:0000313" key="1">
    <source>
        <dbReference type="EMBL" id="SDR62984.1"/>
    </source>
</evidence>
<reference evidence="2" key="1">
    <citation type="submission" date="2016-10" db="EMBL/GenBank/DDBJ databases">
        <authorList>
            <person name="Varghese N."/>
            <person name="Submissions S."/>
        </authorList>
    </citation>
    <scope>NUCLEOTIDE SEQUENCE [LARGE SCALE GENOMIC DNA]</scope>
    <source>
        <strain evidence="2">DUS833</strain>
    </source>
</reference>
<name>A0A1H1KL41_9BURK</name>
<proteinExistence type="predicted"/>
<gene>
    <name evidence="1" type="ORF">SAMN05445850_8550</name>
</gene>
<dbReference type="AlphaFoldDB" id="A0A1H1KL41"/>
<keyword evidence="2" id="KW-1185">Reference proteome</keyword>
<protein>
    <submittedName>
        <fullName evidence="1">Uncharacterized protein</fullName>
    </submittedName>
</protein>
<evidence type="ECO:0000313" key="2">
    <source>
        <dbReference type="Proteomes" id="UP000199365"/>
    </source>
</evidence>
<organism evidence="1 2">
    <name type="scientific">Paraburkholderia tuberum</name>
    <dbReference type="NCBI Taxonomy" id="157910"/>
    <lineage>
        <taxon>Bacteria</taxon>
        <taxon>Pseudomonadati</taxon>
        <taxon>Pseudomonadota</taxon>
        <taxon>Betaproteobacteria</taxon>
        <taxon>Burkholderiales</taxon>
        <taxon>Burkholderiaceae</taxon>
        <taxon>Paraburkholderia</taxon>
    </lineage>
</organism>
<dbReference type="EMBL" id="FNKX01000005">
    <property type="protein sequence ID" value="SDR62984.1"/>
    <property type="molecule type" value="Genomic_DNA"/>
</dbReference>
<sequence>MHRRQPKIYATLRRRFCKDALKRMGFQYTSTSGSTLVKLGAMRTPYATARPDGEFWRVTPLVSPRVWRPR</sequence>
<dbReference type="STRING" id="157910.SAMN05445850_8550"/>
<accession>A0A1H1KL41</accession>